<evidence type="ECO:0000313" key="3">
    <source>
        <dbReference type="Proteomes" id="UP001055439"/>
    </source>
</evidence>
<name>A0A9E7GB21_9LILI</name>
<protein>
    <submittedName>
        <fullName evidence="2">Uncharacterized protein</fullName>
    </submittedName>
</protein>
<proteinExistence type="predicted"/>
<keyword evidence="3" id="KW-1185">Reference proteome</keyword>
<feature type="region of interest" description="Disordered" evidence="1">
    <location>
        <begin position="46"/>
        <end position="72"/>
    </location>
</feature>
<sequence length="90" mass="10346">MKYNIIFYRVNREDTESESDSYSDSDFRKPCTPSFYGPTLISRARIGSVGEEGDRGNPRSLDEDDRHRRRAIRVPARRVFAVTKSGSRST</sequence>
<dbReference type="Proteomes" id="UP001055439">
    <property type="component" value="Chromosome 6"/>
</dbReference>
<feature type="compositionally biased region" description="Basic and acidic residues" evidence="1">
    <location>
        <begin position="52"/>
        <end position="66"/>
    </location>
</feature>
<reference evidence="2" key="1">
    <citation type="submission" date="2022-05" db="EMBL/GenBank/DDBJ databases">
        <title>The Musa troglodytarum L. genome provides insights into the mechanism of non-climacteric behaviour and enrichment of carotenoids.</title>
        <authorList>
            <person name="Wang J."/>
        </authorList>
    </citation>
    <scope>NUCLEOTIDE SEQUENCE</scope>
    <source>
        <tissue evidence="2">Leaf</tissue>
    </source>
</reference>
<accession>A0A9E7GB21</accession>
<evidence type="ECO:0000313" key="2">
    <source>
        <dbReference type="EMBL" id="URE11939.1"/>
    </source>
</evidence>
<dbReference type="EMBL" id="CP097508">
    <property type="protein sequence ID" value="URE11939.1"/>
    <property type="molecule type" value="Genomic_DNA"/>
</dbReference>
<evidence type="ECO:0000256" key="1">
    <source>
        <dbReference type="SAM" id="MobiDB-lite"/>
    </source>
</evidence>
<dbReference type="AlphaFoldDB" id="A0A9E7GB21"/>
<gene>
    <name evidence="2" type="ORF">MUK42_34577</name>
</gene>
<organism evidence="2 3">
    <name type="scientific">Musa troglodytarum</name>
    <name type="common">fe'i banana</name>
    <dbReference type="NCBI Taxonomy" id="320322"/>
    <lineage>
        <taxon>Eukaryota</taxon>
        <taxon>Viridiplantae</taxon>
        <taxon>Streptophyta</taxon>
        <taxon>Embryophyta</taxon>
        <taxon>Tracheophyta</taxon>
        <taxon>Spermatophyta</taxon>
        <taxon>Magnoliopsida</taxon>
        <taxon>Liliopsida</taxon>
        <taxon>Zingiberales</taxon>
        <taxon>Musaceae</taxon>
        <taxon>Musa</taxon>
    </lineage>
</organism>